<feature type="transmembrane region" description="Helical" evidence="6">
    <location>
        <begin position="130"/>
        <end position="151"/>
    </location>
</feature>
<feature type="transmembrane region" description="Helical" evidence="6">
    <location>
        <begin position="353"/>
        <end position="372"/>
    </location>
</feature>
<dbReference type="SUPFAM" id="SSF103473">
    <property type="entry name" value="MFS general substrate transporter"/>
    <property type="match status" value="1"/>
</dbReference>
<feature type="domain" description="Major facilitator superfamily (MFS) profile" evidence="7">
    <location>
        <begin position="68"/>
        <end position="500"/>
    </location>
</feature>
<keyword evidence="4 6" id="KW-0472">Membrane</keyword>
<dbReference type="EMBL" id="JALLPJ020001216">
    <property type="protein sequence ID" value="KAL3773891.1"/>
    <property type="molecule type" value="Genomic_DNA"/>
</dbReference>
<dbReference type="PANTHER" id="PTHR23507:SF1">
    <property type="entry name" value="FI18259P1-RELATED"/>
    <property type="match status" value="1"/>
</dbReference>
<keyword evidence="2 6" id="KW-0812">Transmembrane</keyword>
<evidence type="ECO:0000256" key="3">
    <source>
        <dbReference type="ARBA" id="ARBA00022989"/>
    </source>
</evidence>
<feature type="transmembrane region" description="Helical" evidence="6">
    <location>
        <begin position="384"/>
        <end position="402"/>
    </location>
</feature>
<proteinExistence type="predicted"/>
<dbReference type="InterPro" id="IPR020846">
    <property type="entry name" value="MFS_dom"/>
</dbReference>
<dbReference type="Gene3D" id="1.20.1250.20">
    <property type="entry name" value="MFS general substrate transporter like domains"/>
    <property type="match status" value="1"/>
</dbReference>
<dbReference type="InterPro" id="IPR011701">
    <property type="entry name" value="MFS"/>
</dbReference>
<dbReference type="GO" id="GO:0016020">
    <property type="term" value="C:membrane"/>
    <property type="evidence" value="ECO:0007669"/>
    <property type="project" value="UniProtKB-SubCell"/>
</dbReference>
<dbReference type="PROSITE" id="PS50850">
    <property type="entry name" value="MFS"/>
    <property type="match status" value="1"/>
</dbReference>
<name>A0ABD3NFX6_9STRA</name>
<feature type="transmembrane region" description="Helical" evidence="6">
    <location>
        <begin position="246"/>
        <end position="268"/>
    </location>
</feature>
<dbReference type="AlphaFoldDB" id="A0ABD3NFX6"/>
<feature type="compositionally biased region" description="Basic and acidic residues" evidence="5">
    <location>
        <begin position="1"/>
        <end position="34"/>
    </location>
</feature>
<evidence type="ECO:0000256" key="1">
    <source>
        <dbReference type="ARBA" id="ARBA00004141"/>
    </source>
</evidence>
<gene>
    <name evidence="8" type="ORF">ACHAWO_007211</name>
</gene>
<evidence type="ECO:0000256" key="4">
    <source>
        <dbReference type="ARBA" id="ARBA00023136"/>
    </source>
</evidence>
<reference evidence="8 9" key="1">
    <citation type="submission" date="2024-10" db="EMBL/GenBank/DDBJ databases">
        <title>Updated reference genomes for cyclostephanoid diatoms.</title>
        <authorList>
            <person name="Roberts W.R."/>
            <person name="Alverson A.J."/>
        </authorList>
    </citation>
    <scope>NUCLEOTIDE SEQUENCE [LARGE SCALE GENOMIC DNA]</scope>
    <source>
        <strain evidence="8 9">AJA010-31</strain>
    </source>
</reference>
<sequence length="526" mass="57650">MTRMSRDADIAEQSSKEKRNFITHLSMDEGRTQSDRTNLLKNSHVGKDNSSNSEFLRHFIKTSGPPQVIALCLLIALALGSTVGVVPAVVEDRYARLKHGYEGETSCLDIPKVDRPQECLFGNEDAMSSAAVSGFIHSTLTFATSSMIGSISDEQGRVGIMRIGIGLSLLAPLNLVLMQIYPKMDPFLYYACNALSGAISWMAVALSAISDVMPAIWRAPSFGLVIAGFSLGFAFSPILAVFMSHLAISIFSLAILVAGFVFVCFYMPETLSPDAAQKAKLARAAEMPPMNSQYDVFKYYAMRPINDLLILNRNTLFRLMSALAFFSGIVGSADMALFVYYVEENLSFSEKDVAVMFMIRGLLGIIVQACILKPLNSAIGERRVIVFAFFIGAVHNYLYGIARTKAMFLVGATIATFTSMSFPTISAIKANNVEENEQGRIQGALYSLSSLASAVGPMLLRYIYHETKDNAMYGKGTMFIFGSLLYVIATFCAYMLPEDKANSNYRKDESKKRSSLVGVEYGATEL</sequence>
<dbReference type="PANTHER" id="PTHR23507">
    <property type="entry name" value="ZGC:174356"/>
    <property type="match status" value="1"/>
</dbReference>
<dbReference type="InterPro" id="IPR036259">
    <property type="entry name" value="MFS_trans_sf"/>
</dbReference>
<feature type="transmembrane region" description="Helical" evidence="6">
    <location>
        <begin position="443"/>
        <end position="464"/>
    </location>
</feature>
<keyword evidence="3 6" id="KW-1133">Transmembrane helix</keyword>
<feature type="region of interest" description="Disordered" evidence="5">
    <location>
        <begin position="1"/>
        <end position="49"/>
    </location>
</feature>
<feature type="transmembrane region" description="Helical" evidence="6">
    <location>
        <begin position="476"/>
        <end position="496"/>
    </location>
</feature>
<evidence type="ECO:0000256" key="2">
    <source>
        <dbReference type="ARBA" id="ARBA00022692"/>
    </source>
</evidence>
<feature type="transmembrane region" description="Helical" evidence="6">
    <location>
        <begin position="163"/>
        <end position="181"/>
    </location>
</feature>
<evidence type="ECO:0000256" key="5">
    <source>
        <dbReference type="SAM" id="MobiDB-lite"/>
    </source>
</evidence>
<dbReference type="Proteomes" id="UP001530400">
    <property type="component" value="Unassembled WGS sequence"/>
</dbReference>
<protein>
    <recommendedName>
        <fullName evidence="7">Major facilitator superfamily (MFS) profile domain-containing protein</fullName>
    </recommendedName>
</protein>
<comment type="caution">
    <text evidence="8">The sequence shown here is derived from an EMBL/GenBank/DDBJ whole genome shotgun (WGS) entry which is preliminary data.</text>
</comment>
<feature type="transmembrane region" description="Helical" evidence="6">
    <location>
        <begin position="221"/>
        <end position="240"/>
    </location>
</feature>
<organism evidence="8 9">
    <name type="scientific">Cyclotella atomus</name>
    <dbReference type="NCBI Taxonomy" id="382360"/>
    <lineage>
        <taxon>Eukaryota</taxon>
        <taxon>Sar</taxon>
        <taxon>Stramenopiles</taxon>
        <taxon>Ochrophyta</taxon>
        <taxon>Bacillariophyta</taxon>
        <taxon>Coscinodiscophyceae</taxon>
        <taxon>Thalassiosirophycidae</taxon>
        <taxon>Stephanodiscales</taxon>
        <taxon>Stephanodiscaceae</taxon>
        <taxon>Cyclotella</taxon>
    </lineage>
</organism>
<evidence type="ECO:0000313" key="9">
    <source>
        <dbReference type="Proteomes" id="UP001530400"/>
    </source>
</evidence>
<comment type="subcellular location">
    <subcellularLocation>
        <location evidence="1">Membrane</location>
        <topology evidence="1">Multi-pass membrane protein</topology>
    </subcellularLocation>
</comment>
<keyword evidence="9" id="KW-1185">Reference proteome</keyword>
<accession>A0ABD3NFX6</accession>
<evidence type="ECO:0000256" key="6">
    <source>
        <dbReference type="SAM" id="Phobius"/>
    </source>
</evidence>
<feature type="transmembrane region" description="Helical" evidence="6">
    <location>
        <begin position="319"/>
        <end position="341"/>
    </location>
</feature>
<dbReference type="Pfam" id="PF07690">
    <property type="entry name" value="MFS_1"/>
    <property type="match status" value="1"/>
</dbReference>
<evidence type="ECO:0000259" key="7">
    <source>
        <dbReference type="PROSITE" id="PS50850"/>
    </source>
</evidence>
<feature type="transmembrane region" description="Helical" evidence="6">
    <location>
        <begin position="187"/>
        <end position="209"/>
    </location>
</feature>
<evidence type="ECO:0000313" key="8">
    <source>
        <dbReference type="EMBL" id="KAL3773891.1"/>
    </source>
</evidence>
<feature type="transmembrane region" description="Helical" evidence="6">
    <location>
        <begin position="408"/>
        <end position="431"/>
    </location>
</feature>
<feature type="transmembrane region" description="Helical" evidence="6">
    <location>
        <begin position="68"/>
        <end position="90"/>
    </location>
</feature>